<dbReference type="PANTHER" id="PTHR12428">
    <property type="entry name" value="OXA1"/>
    <property type="match status" value="1"/>
</dbReference>
<evidence type="ECO:0000256" key="3">
    <source>
        <dbReference type="ARBA" id="ARBA00022475"/>
    </source>
</evidence>
<keyword evidence="8" id="KW-0143">Chaperone</keyword>
<evidence type="ECO:0000259" key="11">
    <source>
        <dbReference type="Pfam" id="PF02096"/>
    </source>
</evidence>
<feature type="compositionally biased region" description="Pro residues" evidence="9">
    <location>
        <begin position="304"/>
        <end position="313"/>
    </location>
</feature>
<evidence type="ECO:0000256" key="10">
    <source>
        <dbReference type="SAM" id="Phobius"/>
    </source>
</evidence>
<feature type="domain" description="Membrane insertase YidC/Oxa/ALB C-terminal" evidence="11">
    <location>
        <begin position="23"/>
        <end position="240"/>
    </location>
</feature>
<dbReference type="AlphaFoldDB" id="A0A6J6JV89"/>
<evidence type="ECO:0000256" key="7">
    <source>
        <dbReference type="ARBA" id="ARBA00023136"/>
    </source>
</evidence>
<comment type="subcellular location">
    <subcellularLocation>
        <location evidence="1">Cell membrane</location>
        <topology evidence="1">Multi-pass membrane protein</topology>
    </subcellularLocation>
</comment>
<dbReference type="InterPro" id="IPR047196">
    <property type="entry name" value="YidC_ALB_C"/>
</dbReference>
<feature type="transmembrane region" description="Helical" evidence="10">
    <location>
        <begin position="164"/>
        <end position="180"/>
    </location>
</feature>
<proteinExistence type="predicted"/>
<evidence type="ECO:0000256" key="2">
    <source>
        <dbReference type="ARBA" id="ARBA00022448"/>
    </source>
</evidence>
<evidence type="ECO:0000256" key="4">
    <source>
        <dbReference type="ARBA" id="ARBA00022692"/>
    </source>
</evidence>
<reference evidence="12" key="1">
    <citation type="submission" date="2020-05" db="EMBL/GenBank/DDBJ databases">
        <authorList>
            <person name="Chiriac C."/>
            <person name="Salcher M."/>
            <person name="Ghai R."/>
            <person name="Kavagutti S V."/>
        </authorList>
    </citation>
    <scope>NUCLEOTIDE SEQUENCE</scope>
</reference>
<feature type="transmembrane region" description="Helical" evidence="10">
    <location>
        <begin position="20"/>
        <end position="43"/>
    </location>
</feature>
<dbReference type="PRINTS" id="PR01900">
    <property type="entry name" value="YIDCPROTEIN"/>
</dbReference>
<feature type="transmembrane region" description="Helical" evidence="10">
    <location>
        <begin position="201"/>
        <end position="226"/>
    </location>
</feature>
<evidence type="ECO:0000256" key="5">
    <source>
        <dbReference type="ARBA" id="ARBA00022927"/>
    </source>
</evidence>
<dbReference type="GO" id="GO:0051205">
    <property type="term" value="P:protein insertion into membrane"/>
    <property type="evidence" value="ECO:0007669"/>
    <property type="project" value="TreeGrafter"/>
</dbReference>
<evidence type="ECO:0000256" key="1">
    <source>
        <dbReference type="ARBA" id="ARBA00004651"/>
    </source>
</evidence>
<sequence length="313" mass="35136">MFDVFFQSAAWLIDTFYDWVGEYTVAISMVSVAIMLLITPLTLKSTKGMLEMQRLQPEMKRLQNEFRGDRQQLNQEMMKLYQEHKVNPLASCLPLLAQMPVFIIMFQVLSGLTRKGADGTFDPKYIPEDTALYQSLDKATEMLSFGLNLAVTPAEAMGDNFVKGLPYALLIVALGGLFFVQQRMVASRAVSPTMSPMQAKIMQYLPVAFAVFQVFLPTSLVAYYMVQAIFRIVQQGYITRRFYGENGLGREAQEASVKAREIGKDDSAKSSKQKNEQKQAPAPIQSKRVTPGKNRPTPSGRPARPVPPSKRNK</sequence>
<dbReference type="NCBIfam" id="TIGR03592">
    <property type="entry name" value="yidC_oxa1_cterm"/>
    <property type="match status" value="1"/>
</dbReference>
<evidence type="ECO:0000256" key="6">
    <source>
        <dbReference type="ARBA" id="ARBA00022989"/>
    </source>
</evidence>
<feature type="transmembrane region" description="Helical" evidence="10">
    <location>
        <begin position="86"/>
        <end position="109"/>
    </location>
</feature>
<keyword evidence="6 10" id="KW-1133">Transmembrane helix</keyword>
<dbReference type="InterPro" id="IPR001708">
    <property type="entry name" value="YidC/ALB3/OXA1/COX18"/>
</dbReference>
<protein>
    <submittedName>
        <fullName evidence="12">Unannotated protein</fullName>
    </submittedName>
</protein>
<dbReference type="CDD" id="cd20070">
    <property type="entry name" value="5TM_YidC_Alb3"/>
    <property type="match status" value="1"/>
</dbReference>
<accession>A0A6J6JV89</accession>
<dbReference type="PANTHER" id="PTHR12428:SF65">
    <property type="entry name" value="CYTOCHROME C OXIDASE ASSEMBLY PROTEIN COX18, MITOCHONDRIAL"/>
    <property type="match status" value="1"/>
</dbReference>
<organism evidence="12">
    <name type="scientific">freshwater metagenome</name>
    <dbReference type="NCBI Taxonomy" id="449393"/>
    <lineage>
        <taxon>unclassified sequences</taxon>
        <taxon>metagenomes</taxon>
        <taxon>ecological metagenomes</taxon>
    </lineage>
</organism>
<keyword evidence="3" id="KW-1003">Cell membrane</keyword>
<feature type="compositionally biased region" description="Basic and acidic residues" evidence="9">
    <location>
        <begin position="255"/>
        <end position="277"/>
    </location>
</feature>
<keyword evidence="7 10" id="KW-0472">Membrane</keyword>
<evidence type="ECO:0000313" key="12">
    <source>
        <dbReference type="EMBL" id="CAB4641257.1"/>
    </source>
</evidence>
<dbReference type="InterPro" id="IPR028055">
    <property type="entry name" value="YidC/Oxa/ALB_C"/>
</dbReference>
<keyword evidence="5" id="KW-0653">Protein transport</keyword>
<dbReference type="GO" id="GO:0015031">
    <property type="term" value="P:protein transport"/>
    <property type="evidence" value="ECO:0007669"/>
    <property type="project" value="UniProtKB-KW"/>
</dbReference>
<dbReference type="GO" id="GO:0032977">
    <property type="term" value="F:membrane insertase activity"/>
    <property type="evidence" value="ECO:0007669"/>
    <property type="project" value="InterPro"/>
</dbReference>
<keyword evidence="2" id="KW-0813">Transport</keyword>
<feature type="region of interest" description="Disordered" evidence="9">
    <location>
        <begin position="255"/>
        <end position="313"/>
    </location>
</feature>
<gene>
    <name evidence="12" type="ORF">UFOPK2169_00094</name>
</gene>
<name>A0A6J6JV89_9ZZZZ</name>
<dbReference type="EMBL" id="CAEZWE010000002">
    <property type="protein sequence ID" value="CAB4641257.1"/>
    <property type="molecule type" value="Genomic_DNA"/>
</dbReference>
<dbReference type="GO" id="GO:0005886">
    <property type="term" value="C:plasma membrane"/>
    <property type="evidence" value="ECO:0007669"/>
    <property type="project" value="UniProtKB-SubCell"/>
</dbReference>
<evidence type="ECO:0000256" key="8">
    <source>
        <dbReference type="ARBA" id="ARBA00023186"/>
    </source>
</evidence>
<dbReference type="Pfam" id="PF02096">
    <property type="entry name" value="60KD_IMP"/>
    <property type="match status" value="1"/>
</dbReference>
<evidence type="ECO:0000256" key="9">
    <source>
        <dbReference type="SAM" id="MobiDB-lite"/>
    </source>
</evidence>
<keyword evidence="4 10" id="KW-0812">Transmembrane</keyword>